<name>A0AAD9A5W7_9PEZI</name>
<comment type="caution">
    <text evidence="1">The sequence shown here is derived from an EMBL/GenBank/DDBJ whole genome shotgun (WGS) entry which is preliminary data.</text>
</comment>
<keyword evidence="2" id="KW-1185">Reference proteome</keyword>
<evidence type="ECO:0000313" key="2">
    <source>
        <dbReference type="Proteomes" id="UP001243330"/>
    </source>
</evidence>
<reference evidence="1" key="1">
    <citation type="submission" date="2023-01" db="EMBL/GenBank/DDBJ databases">
        <title>Colletotrichum chrysophilum M932 genome sequence.</title>
        <authorList>
            <person name="Baroncelli R."/>
        </authorList>
    </citation>
    <scope>NUCLEOTIDE SEQUENCE</scope>
    <source>
        <strain evidence="1">M932</strain>
    </source>
</reference>
<dbReference type="AlphaFoldDB" id="A0AAD9A5W7"/>
<sequence length="91" mass="10311">MKLKLSALPDTARQFCHRHHLCPPPLRASMPWSPNTWLGQKLNSSPFYKPQTWADVYVCIYFSCIASCCTEIPYLLLSVKEGSCLPVDLPV</sequence>
<accession>A0AAD9A5W7</accession>
<proteinExistence type="predicted"/>
<evidence type="ECO:0000313" key="1">
    <source>
        <dbReference type="EMBL" id="KAK1839614.1"/>
    </source>
</evidence>
<organism evidence="1 2">
    <name type="scientific">Colletotrichum chrysophilum</name>
    <dbReference type="NCBI Taxonomy" id="1836956"/>
    <lineage>
        <taxon>Eukaryota</taxon>
        <taxon>Fungi</taxon>
        <taxon>Dikarya</taxon>
        <taxon>Ascomycota</taxon>
        <taxon>Pezizomycotina</taxon>
        <taxon>Sordariomycetes</taxon>
        <taxon>Hypocreomycetidae</taxon>
        <taxon>Glomerellales</taxon>
        <taxon>Glomerellaceae</taxon>
        <taxon>Colletotrichum</taxon>
        <taxon>Colletotrichum gloeosporioides species complex</taxon>
    </lineage>
</organism>
<dbReference type="Proteomes" id="UP001243330">
    <property type="component" value="Unassembled WGS sequence"/>
</dbReference>
<protein>
    <submittedName>
        <fullName evidence="1">Uncharacterized protein</fullName>
    </submittedName>
</protein>
<dbReference type="EMBL" id="JAQOWY010000650">
    <property type="protein sequence ID" value="KAK1839614.1"/>
    <property type="molecule type" value="Genomic_DNA"/>
</dbReference>
<gene>
    <name evidence="1" type="ORF">CCHR01_17758</name>
</gene>